<evidence type="ECO:0000256" key="1">
    <source>
        <dbReference type="SAM" id="MobiDB-lite"/>
    </source>
</evidence>
<feature type="compositionally biased region" description="Polar residues" evidence="1">
    <location>
        <begin position="14"/>
        <end position="23"/>
    </location>
</feature>
<dbReference type="Proteomes" id="UP000037923">
    <property type="component" value="Unassembled WGS sequence"/>
</dbReference>
<feature type="region of interest" description="Disordered" evidence="1">
    <location>
        <begin position="735"/>
        <end position="772"/>
    </location>
</feature>
<dbReference type="GeneID" id="26908086"/>
<dbReference type="AlphaFoldDB" id="A0A0M9FV38"/>
<dbReference type="Pfam" id="PF04468">
    <property type="entry name" value="PSP1"/>
    <property type="match status" value="1"/>
</dbReference>
<reference evidence="3 4" key="1">
    <citation type="submission" date="2015-07" db="EMBL/GenBank/DDBJ databases">
        <title>High-quality genome of monoxenous trypanosomatid Leptomonas pyrrhocoris.</title>
        <authorList>
            <person name="Flegontov P."/>
            <person name="Butenko A."/>
            <person name="Firsov S."/>
            <person name="Vlcek C."/>
            <person name="Logacheva M.D."/>
            <person name="Field M."/>
            <person name="Filatov D."/>
            <person name="Flegontova O."/>
            <person name="Gerasimov E."/>
            <person name="Jackson A.P."/>
            <person name="Kelly S."/>
            <person name="Opperdoes F."/>
            <person name="O'Reilly A."/>
            <person name="Votypka J."/>
            <person name="Yurchenko V."/>
            <person name="Lukes J."/>
        </authorList>
    </citation>
    <scope>NUCLEOTIDE SEQUENCE [LARGE SCALE GENOMIC DNA]</scope>
    <source>
        <strain evidence="3">H10</strain>
    </source>
</reference>
<dbReference type="VEuPathDB" id="TriTrypDB:LpyrH10_20_1240"/>
<proteinExistence type="predicted"/>
<dbReference type="RefSeq" id="XP_015654935.1">
    <property type="nucleotide sequence ID" value="XM_015806571.1"/>
</dbReference>
<feature type="compositionally biased region" description="Polar residues" evidence="1">
    <location>
        <begin position="735"/>
        <end position="751"/>
    </location>
</feature>
<dbReference type="OMA" id="EEYRWLY"/>
<feature type="compositionally biased region" description="Basic and acidic residues" evidence="1">
    <location>
        <begin position="85"/>
        <end position="94"/>
    </location>
</feature>
<evidence type="ECO:0000259" key="2">
    <source>
        <dbReference type="PROSITE" id="PS51411"/>
    </source>
</evidence>
<feature type="region of interest" description="Disordered" evidence="1">
    <location>
        <begin position="424"/>
        <end position="450"/>
    </location>
</feature>
<organism evidence="3 4">
    <name type="scientific">Leptomonas pyrrhocoris</name>
    <name type="common">Firebug parasite</name>
    <dbReference type="NCBI Taxonomy" id="157538"/>
    <lineage>
        <taxon>Eukaryota</taxon>
        <taxon>Discoba</taxon>
        <taxon>Euglenozoa</taxon>
        <taxon>Kinetoplastea</taxon>
        <taxon>Metakinetoplastina</taxon>
        <taxon>Trypanosomatida</taxon>
        <taxon>Trypanosomatidae</taxon>
        <taxon>Leishmaniinae</taxon>
        <taxon>Leptomonas</taxon>
    </lineage>
</organism>
<sequence length="1125" mass="117333">MSSKANKANGGSADGSTYHTQRYVSGRRPSARRGEAAKGSNTDGQSSAVAGAVAGTTTNTNVTAGTRPVRSTHGARTAAGLQLADEEKLRRHDTAASTSSRALSAFSPAFVPKQYQQGGEVSNALSFSSATSPLAYIGSTGVVSSVSSPLMLAVSMANPRPTITSPPTPPISEQTSSVLLPHASGNSGVVASSAAMQLREAYARAAAAKAASNCDSQSASLTSQLMQPSSVPLQNATGMLSFSATEGGASSSVLTPQLVPHQPAPPPPQQQRASQPPAPLQRSSTRETATNTPAAAGNAIYGPSVSVFHPQFIDITTGATSMTPFALLDDYVDELAEEEVEEEGAETGIQGEVAAMAQEIIDAVPLPPQQFSHQQQQRLQVAPPPRRMCATMVAVLASHDAPTAQLSLPAASRWSERTQSLQQASMHTAAPVTMQEVPERSREEEEERGPVVAIARPTPSPLHRTVNVLATNTTAAATATSTAVSAAPANTAAYRMVEEMYSQETPQRRPHRAAPITTTTTTNPAVHTAAVDGKINGGTGLRVLTAAADSAANTVERRYACLANTDERTEGGRSTASKMGLTGSVHRGAHQRYGDGDDHRAGVGGDDEDERSVESDAVTPTSTPAKVLAVEGSPFVAAAATESTTTAPPRPNRRLLTEEDNAIIFSESSLSESTRSSRAQQQPQHGATSNTNLQCAMMALMAQIQTNNSKAATSATAPTTAAAATTKMVKMTTPLKSSANPHAKNESTPASFKTPEIERVPSARPSASKKSMCRTVTTIIHSPNATTTTTATVAATAADSRSTTTNSHHHHSTRAVDATTHDEEVPSAPQAKSAQRSLASCLEAIAPSKTTTMTTRQSHDAAAEGAASQPPSSASSSFAAAVHANPNAMPVPRSQRRGGRQTGTTNSSTPVNNSSMVSNAAGPHGATHVATGPLLTNPSAPTQPTQYAVVIDGHMGRRVTAVSPTPLKAGVCVLFEEDRGIDMGRVVQCDRLEDSNAVGALPALASATSPLSRKDRPAPVLRPATAEEEYRWLYADVKEAETTLEPCRDAAARLGLPVKVVGAVYQFNKTKLTFYYESGTRVDFRPLLPSLFSRFHCRIWMSRVETPTAEGTAVDGPAFAAEASV</sequence>
<keyword evidence="4" id="KW-1185">Reference proteome</keyword>
<dbReference type="OrthoDB" id="248372at2759"/>
<feature type="region of interest" description="Disordered" evidence="1">
    <location>
        <begin position="1"/>
        <end position="100"/>
    </location>
</feature>
<protein>
    <recommendedName>
        <fullName evidence="2">PSP1 C-terminal domain-containing protein</fullName>
    </recommendedName>
</protein>
<evidence type="ECO:0000313" key="3">
    <source>
        <dbReference type="EMBL" id="KPA76496.1"/>
    </source>
</evidence>
<feature type="compositionally biased region" description="Polar residues" evidence="1">
    <location>
        <begin position="244"/>
        <end position="255"/>
    </location>
</feature>
<feature type="compositionally biased region" description="Basic and acidic residues" evidence="1">
    <location>
        <begin position="592"/>
        <end position="601"/>
    </location>
</feature>
<dbReference type="PANTHER" id="PTHR43830:SF20">
    <property type="entry name" value="PSP1 C-TERMINAL DOMAIN-CONTAINING PROTEIN"/>
    <property type="match status" value="1"/>
</dbReference>
<name>A0A0M9FV38_LEPPY</name>
<feature type="compositionally biased region" description="Low complexity" evidence="1">
    <location>
        <begin position="667"/>
        <end position="678"/>
    </location>
</feature>
<gene>
    <name evidence="3" type="ORF">ABB37_07801</name>
</gene>
<feature type="region of interest" description="Disordered" evidence="1">
    <location>
        <begin position="244"/>
        <end position="297"/>
    </location>
</feature>
<dbReference type="EMBL" id="LGTL01000020">
    <property type="protein sequence ID" value="KPA76496.1"/>
    <property type="molecule type" value="Genomic_DNA"/>
</dbReference>
<feature type="region of interest" description="Disordered" evidence="1">
    <location>
        <begin position="566"/>
        <end position="622"/>
    </location>
</feature>
<evidence type="ECO:0000313" key="4">
    <source>
        <dbReference type="Proteomes" id="UP000037923"/>
    </source>
</evidence>
<dbReference type="InterPro" id="IPR047767">
    <property type="entry name" value="PSP1-like"/>
</dbReference>
<accession>A0A0M9FV38</accession>
<feature type="compositionally biased region" description="Low complexity" evidence="1">
    <location>
        <begin position="288"/>
        <end position="297"/>
    </location>
</feature>
<feature type="compositionally biased region" description="Low complexity" evidence="1">
    <location>
        <begin position="48"/>
        <end position="66"/>
    </location>
</feature>
<feature type="compositionally biased region" description="Low complexity" evidence="1">
    <location>
        <begin position="794"/>
        <end position="806"/>
    </location>
</feature>
<feature type="compositionally biased region" description="Low complexity" evidence="1">
    <location>
        <begin position="902"/>
        <end position="919"/>
    </location>
</feature>
<feature type="region of interest" description="Disordered" evidence="1">
    <location>
        <begin position="667"/>
        <end position="688"/>
    </location>
</feature>
<feature type="region of interest" description="Disordered" evidence="1">
    <location>
        <begin position="794"/>
        <end position="941"/>
    </location>
</feature>
<dbReference type="InterPro" id="IPR007557">
    <property type="entry name" value="PSP1_C"/>
</dbReference>
<comment type="caution">
    <text evidence="3">The sequence shown here is derived from an EMBL/GenBank/DDBJ whole genome shotgun (WGS) entry which is preliminary data.</text>
</comment>
<feature type="domain" description="PSP1 C-terminal" evidence="2">
    <location>
        <begin position="1018"/>
        <end position="1104"/>
    </location>
</feature>
<feature type="compositionally biased region" description="Polar residues" evidence="1">
    <location>
        <begin position="679"/>
        <end position="688"/>
    </location>
</feature>
<feature type="compositionally biased region" description="Low complexity" evidence="1">
    <location>
        <begin position="863"/>
        <end position="884"/>
    </location>
</feature>
<dbReference type="PANTHER" id="PTHR43830">
    <property type="entry name" value="PROTEIN PSP1"/>
    <property type="match status" value="1"/>
</dbReference>
<dbReference type="PROSITE" id="PS51411">
    <property type="entry name" value="PSP1_C"/>
    <property type="match status" value="1"/>
</dbReference>
<dbReference type="GO" id="GO:0005737">
    <property type="term" value="C:cytoplasm"/>
    <property type="evidence" value="ECO:0007669"/>
    <property type="project" value="TreeGrafter"/>
</dbReference>